<evidence type="ECO:0000313" key="4">
    <source>
        <dbReference type="EMBL" id="GAA4548488.1"/>
    </source>
</evidence>
<comment type="caution">
    <text evidence="4">The sequence shown here is derived from an EMBL/GenBank/DDBJ whole genome shotgun (WGS) entry which is preliminary data.</text>
</comment>
<dbReference type="InterPro" id="IPR024516">
    <property type="entry name" value="Mce_C"/>
</dbReference>
<dbReference type="EMBL" id="BAABGT010000040">
    <property type="protein sequence ID" value="GAA4548488.1"/>
    <property type="molecule type" value="Genomic_DNA"/>
</dbReference>
<dbReference type="RefSeq" id="WP_345419165.1">
    <property type="nucleotide sequence ID" value="NZ_BAABGT010000040.1"/>
</dbReference>
<feature type="domain" description="Mammalian cell entry C-terminal" evidence="3">
    <location>
        <begin position="136"/>
        <end position="338"/>
    </location>
</feature>
<evidence type="ECO:0000259" key="2">
    <source>
        <dbReference type="Pfam" id="PF02470"/>
    </source>
</evidence>
<keyword evidence="5" id="KW-1185">Reference proteome</keyword>
<gene>
    <name evidence="4" type="ORF">GCM10023175_34900</name>
</gene>
<feature type="transmembrane region" description="Helical" evidence="1">
    <location>
        <begin position="9"/>
        <end position="28"/>
    </location>
</feature>
<evidence type="ECO:0000313" key="5">
    <source>
        <dbReference type="Proteomes" id="UP001501598"/>
    </source>
</evidence>
<keyword evidence="1" id="KW-0812">Transmembrane</keyword>
<feature type="domain" description="Mce/MlaD" evidence="2">
    <location>
        <begin position="39"/>
        <end position="113"/>
    </location>
</feature>
<dbReference type="Pfam" id="PF02470">
    <property type="entry name" value="MlaD"/>
    <property type="match status" value="1"/>
</dbReference>
<evidence type="ECO:0000256" key="1">
    <source>
        <dbReference type="SAM" id="Phobius"/>
    </source>
</evidence>
<evidence type="ECO:0008006" key="6">
    <source>
        <dbReference type="Google" id="ProtNLM"/>
    </source>
</evidence>
<dbReference type="PANTHER" id="PTHR33371">
    <property type="entry name" value="INTERMEMBRANE PHOSPHOLIPID TRANSPORT SYSTEM BINDING PROTEIN MLAD-RELATED"/>
    <property type="match status" value="1"/>
</dbReference>
<keyword evidence="1" id="KW-1133">Transmembrane helix</keyword>
<dbReference type="Pfam" id="PF11887">
    <property type="entry name" value="Mce4_CUP1"/>
    <property type="match status" value="1"/>
</dbReference>
<keyword evidence="1" id="KW-0472">Membrane</keyword>
<proteinExistence type="predicted"/>
<accession>A0ABP8RV46</accession>
<dbReference type="Proteomes" id="UP001501598">
    <property type="component" value="Unassembled WGS sequence"/>
</dbReference>
<evidence type="ECO:0000259" key="3">
    <source>
        <dbReference type="Pfam" id="PF11887"/>
    </source>
</evidence>
<sequence length="465" mass="49279">MTSFVRKQLVIFTALSVAAFAIIAFGYVKVPTLLGAGQIQVTARIPEAGGIYPNANVTYRGYTIGKVKEVTLVPGAVDVRMSIDESLAPPANSYAHVQSVSAIGEQFVDFVPPDSPEVANASFTGEPGSAPPASATEPLADGAFIPESHTSIPTPTANVLNEVNGLLATVDKQDLDVVLREFDAAFRGIGPQLSSIADNARLLLDSADAAYPQTEQLIRDAEPFLDSQIASADNARAWSRQLASVTEQLKQSDGDLRGALRNGQVAAEQAGNFLDRLRGPLPGTLDNTIVLTELAQAYNAPIEQVLVVYPALQSFYQAALGPNTREQINFNIKLNPNRPACYEGWVGPGAEGGPRDAFELSDMPFPDDQYCQLPQNDERLVRGSRNLPCFEPDAPANRRAATVQQCREGGFVPTTTKGTQLPIGGALSDAPLFIGQTPAVPVDLLGPGAQPGAAPEDLRGLLLPG</sequence>
<organism evidence="4 5">
    <name type="scientific">Pseudonocardia xishanensis</name>
    <dbReference type="NCBI Taxonomy" id="630995"/>
    <lineage>
        <taxon>Bacteria</taxon>
        <taxon>Bacillati</taxon>
        <taxon>Actinomycetota</taxon>
        <taxon>Actinomycetes</taxon>
        <taxon>Pseudonocardiales</taxon>
        <taxon>Pseudonocardiaceae</taxon>
        <taxon>Pseudonocardia</taxon>
    </lineage>
</organism>
<name>A0ABP8RV46_9PSEU</name>
<protein>
    <recommendedName>
        <fullName evidence="6">Phospholipid/cholesterol/gamma-HCH transport system substrate-binding protein</fullName>
    </recommendedName>
</protein>
<dbReference type="InterPro" id="IPR052336">
    <property type="entry name" value="MlaD_Phospholipid_Transporter"/>
</dbReference>
<reference evidence="5" key="1">
    <citation type="journal article" date="2019" name="Int. J. Syst. Evol. Microbiol.">
        <title>The Global Catalogue of Microorganisms (GCM) 10K type strain sequencing project: providing services to taxonomists for standard genome sequencing and annotation.</title>
        <authorList>
            <consortium name="The Broad Institute Genomics Platform"/>
            <consortium name="The Broad Institute Genome Sequencing Center for Infectious Disease"/>
            <person name="Wu L."/>
            <person name="Ma J."/>
        </authorList>
    </citation>
    <scope>NUCLEOTIDE SEQUENCE [LARGE SCALE GENOMIC DNA]</scope>
    <source>
        <strain evidence="5">JCM 17906</strain>
    </source>
</reference>
<dbReference type="PANTHER" id="PTHR33371:SF16">
    <property type="entry name" value="MCE-FAMILY PROTEIN MCE3F"/>
    <property type="match status" value="1"/>
</dbReference>
<dbReference type="InterPro" id="IPR003399">
    <property type="entry name" value="Mce/MlaD"/>
</dbReference>